<sequence>MKFTLLVLLVSFFYINAKSSQIISIQNIYKDLLKVEANKPLQDAEDKLTCILQFTGSIAESIQGIEPIPSQCETHDPCVTVTGKEGDEVIGFAGCASLITKYASKLVNIPIPANKPLQDAEDNLTCISQFTGSIAEGFQGAQPIPTLCEMHDPCVTVTGKEGDAVIGFAGCASLITAYASKLVNIPIPYDNVCKTVPITYEKQTADATFCFCITDKCNDSLKTIPDPVKPTVSPAPTSAPIKTTTQGSGTNYLSAILSISSIISYLFVVNH</sequence>
<evidence type="ECO:0000313" key="2">
    <source>
        <dbReference type="WBParaSite" id="RSKR_0000358000.1"/>
    </source>
</evidence>
<dbReference type="WBParaSite" id="RSKR_0000358000.1">
    <property type="protein sequence ID" value="RSKR_0000358000.1"/>
    <property type="gene ID" value="RSKR_0000358000"/>
</dbReference>
<reference evidence="2" key="1">
    <citation type="submission" date="2016-11" db="UniProtKB">
        <authorList>
            <consortium name="WormBaseParasite"/>
        </authorList>
    </citation>
    <scope>IDENTIFICATION</scope>
    <source>
        <strain evidence="2">KR3021</strain>
    </source>
</reference>
<accession>A0AC35TRV0</accession>
<name>A0AC35TRV0_9BILA</name>
<dbReference type="Proteomes" id="UP000095286">
    <property type="component" value="Unplaced"/>
</dbReference>
<protein>
    <submittedName>
        <fullName evidence="2">DUF19 domain-containing protein</fullName>
    </submittedName>
</protein>
<organism evidence="1 2">
    <name type="scientific">Rhabditophanes sp. KR3021</name>
    <dbReference type="NCBI Taxonomy" id="114890"/>
    <lineage>
        <taxon>Eukaryota</taxon>
        <taxon>Metazoa</taxon>
        <taxon>Ecdysozoa</taxon>
        <taxon>Nematoda</taxon>
        <taxon>Chromadorea</taxon>
        <taxon>Rhabditida</taxon>
        <taxon>Tylenchina</taxon>
        <taxon>Panagrolaimomorpha</taxon>
        <taxon>Strongyloidoidea</taxon>
        <taxon>Alloionematidae</taxon>
        <taxon>Rhabditophanes</taxon>
    </lineage>
</organism>
<proteinExistence type="predicted"/>
<evidence type="ECO:0000313" key="1">
    <source>
        <dbReference type="Proteomes" id="UP000095286"/>
    </source>
</evidence>